<accession>A0A4Z0BHE4</accession>
<dbReference type="InterPro" id="IPR050833">
    <property type="entry name" value="Poly_Biosynth_Transport"/>
</dbReference>
<feature type="transmembrane region" description="Helical" evidence="6">
    <location>
        <begin position="308"/>
        <end position="333"/>
    </location>
</feature>
<dbReference type="Pfam" id="PF01943">
    <property type="entry name" value="Polysacc_synt"/>
    <property type="match status" value="1"/>
</dbReference>
<dbReference type="PANTHER" id="PTHR30250">
    <property type="entry name" value="PST FAMILY PREDICTED COLANIC ACID TRANSPORTER"/>
    <property type="match status" value="1"/>
</dbReference>
<dbReference type="RefSeq" id="WP_135286119.1">
    <property type="nucleotide sequence ID" value="NZ_SMLL01000006.1"/>
</dbReference>
<keyword evidence="5 6" id="KW-0472">Membrane</keyword>
<evidence type="ECO:0000313" key="7">
    <source>
        <dbReference type="EMBL" id="TFY97893.1"/>
    </source>
</evidence>
<comment type="subcellular location">
    <subcellularLocation>
        <location evidence="1">Cell membrane</location>
        <topology evidence="1">Multi-pass membrane protein</topology>
    </subcellularLocation>
</comment>
<evidence type="ECO:0000256" key="4">
    <source>
        <dbReference type="ARBA" id="ARBA00022989"/>
    </source>
</evidence>
<gene>
    <name evidence="7" type="ORF">EZ242_15665</name>
</gene>
<dbReference type="AlphaFoldDB" id="A0A4Z0BHE4"/>
<evidence type="ECO:0008006" key="9">
    <source>
        <dbReference type="Google" id="ProtNLM"/>
    </source>
</evidence>
<feature type="transmembrane region" description="Helical" evidence="6">
    <location>
        <begin position="159"/>
        <end position="176"/>
    </location>
</feature>
<feature type="transmembrane region" description="Helical" evidence="6">
    <location>
        <begin position="84"/>
        <end position="106"/>
    </location>
</feature>
<feature type="transmembrane region" description="Helical" evidence="6">
    <location>
        <begin position="48"/>
        <end position="72"/>
    </location>
</feature>
<keyword evidence="4 6" id="KW-1133">Transmembrane helix</keyword>
<evidence type="ECO:0000256" key="3">
    <source>
        <dbReference type="ARBA" id="ARBA00022692"/>
    </source>
</evidence>
<evidence type="ECO:0000313" key="8">
    <source>
        <dbReference type="Proteomes" id="UP000297564"/>
    </source>
</evidence>
<sequence>MTHHVNQGPRQRDLLYSAAGLLLPLAAAMCALPILIQALGLTRFGLLMMMMAGVLYLSVLDLGIGTAITYWLSRRNSSADESGGVIGSATTVVLVIGLFVGAAMLYFAPRLASLVGDADLLADVTLALRVLGLAAAPVLLGALYSGVLAAEQRFWELNWIRSLMGVLSYAGPAAASLWMPSLSLSCAVLVAVRAIWAALLFRECHRLAPIRLSGAVDAVLTLRPLLRFGAWLTVSNLVGPIMMYMDRFYLGLVRSAEDVARYVTPYEIATRLTLLPAAVMPVLFPAFVRLFANRDTRMPPSALPMQTAFWIATACALAAGSLSFGAPAVIKIIGGGELAEDSVKVLRILLAATLLNCLAQVHFAQVQSTGRTDLIAKVHLVEVCLYIPALLLLLDILGIVGVALAWALRASIDAGVFCRMAGSNEDAVQRQRSRTLFWGVAMYSLLITVSAFGSAQWLDVLVLAIPLLVCFGVFANFRSQGALMRSLRAIWRV</sequence>
<keyword evidence="2" id="KW-1003">Cell membrane</keyword>
<keyword evidence="3 6" id="KW-0812">Transmembrane</keyword>
<feature type="transmembrane region" description="Helical" evidence="6">
    <location>
        <begin position="14"/>
        <end position="36"/>
    </location>
</feature>
<keyword evidence="8" id="KW-1185">Reference proteome</keyword>
<protein>
    <recommendedName>
        <fullName evidence="9">Flippase</fullName>
    </recommendedName>
</protein>
<feature type="transmembrane region" description="Helical" evidence="6">
    <location>
        <begin position="126"/>
        <end position="147"/>
    </location>
</feature>
<dbReference type="InterPro" id="IPR002797">
    <property type="entry name" value="Polysacc_synth"/>
</dbReference>
<organism evidence="7 8">
    <name type="scientific">Ramlibacter rhizophilus</name>
    <dbReference type="NCBI Taxonomy" id="1781167"/>
    <lineage>
        <taxon>Bacteria</taxon>
        <taxon>Pseudomonadati</taxon>
        <taxon>Pseudomonadota</taxon>
        <taxon>Betaproteobacteria</taxon>
        <taxon>Burkholderiales</taxon>
        <taxon>Comamonadaceae</taxon>
        <taxon>Ramlibacter</taxon>
    </lineage>
</organism>
<reference evidence="7 8" key="1">
    <citation type="submission" date="2019-03" db="EMBL/GenBank/DDBJ databases">
        <title>Ramlibacter rhizophilus CCTCC AB2015357, whole genome shotgun sequence.</title>
        <authorList>
            <person name="Zhang X."/>
            <person name="Feng G."/>
            <person name="Zhu H."/>
        </authorList>
    </citation>
    <scope>NUCLEOTIDE SEQUENCE [LARGE SCALE GENOMIC DNA]</scope>
    <source>
        <strain evidence="7 8">CCTCC AB2015357</strain>
    </source>
</reference>
<evidence type="ECO:0000256" key="2">
    <source>
        <dbReference type="ARBA" id="ARBA00022475"/>
    </source>
</evidence>
<evidence type="ECO:0000256" key="6">
    <source>
        <dbReference type="SAM" id="Phobius"/>
    </source>
</evidence>
<dbReference type="PANTHER" id="PTHR30250:SF26">
    <property type="entry name" value="PSMA PROTEIN"/>
    <property type="match status" value="1"/>
</dbReference>
<dbReference type="EMBL" id="SMLL01000006">
    <property type="protein sequence ID" value="TFY97893.1"/>
    <property type="molecule type" value="Genomic_DNA"/>
</dbReference>
<feature type="transmembrane region" description="Helical" evidence="6">
    <location>
        <begin position="436"/>
        <end position="454"/>
    </location>
</feature>
<dbReference type="GO" id="GO:0005886">
    <property type="term" value="C:plasma membrane"/>
    <property type="evidence" value="ECO:0007669"/>
    <property type="project" value="UniProtKB-SubCell"/>
</dbReference>
<name>A0A4Z0BHE4_9BURK</name>
<comment type="caution">
    <text evidence="7">The sequence shown here is derived from an EMBL/GenBank/DDBJ whole genome shotgun (WGS) entry which is preliminary data.</text>
</comment>
<dbReference type="OrthoDB" id="8766744at2"/>
<evidence type="ECO:0000256" key="5">
    <source>
        <dbReference type="ARBA" id="ARBA00023136"/>
    </source>
</evidence>
<evidence type="ECO:0000256" key="1">
    <source>
        <dbReference type="ARBA" id="ARBA00004651"/>
    </source>
</evidence>
<feature type="transmembrane region" description="Helical" evidence="6">
    <location>
        <begin position="268"/>
        <end position="288"/>
    </location>
</feature>
<dbReference type="Proteomes" id="UP000297564">
    <property type="component" value="Unassembled WGS sequence"/>
</dbReference>
<feature type="transmembrane region" description="Helical" evidence="6">
    <location>
        <begin position="460"/>
        <end position="477"/>
    </location>
</feature>
<feature type="transmembrane region" description="Helical" evidence="6">
    <location>
        <begin position="385"/>
        <end position="408"/>
    </location>
</feature>
<proteinExistence type="predicted"/>
<feature type="transmembrane region" description="Helical" evidence="6">
    <location>
        <begin position="345"/>
        <end position="365"/>
    </location>
</feature>